<feature type="domain" description="Response regulatory" evidence="3">
    <location>
        <begin position="5"/>
        <end position="121"/>
    </location>
</feature>
<dbReference type="Gene3D" id="2.40.50.1020">
    <property type="entry name" value="LytTr DNA-binding domain"/>
    <property type="match status" value="1"/>
</dbReference>
<dbReference type="InterPro" id="IPR001789">
    <property type="entry name" value="Sig_transdc_resp-reg_receiver"/>
</dbReference>
<dbReference type="PANTHER" id="PTHR48111:SF38">
    <property type="entry name" value="TWO-COMPONENT RESPONSE REGULATOR"/>
    <property type="match status" value="1"/>
</dbReference>
<evidence type="ECO:0000256" key="1">
    <source>
        <dbReference type="ARBA" id="ARBA00023125"/>
    </source>
</evidence>
<dbReference type="CDD" id="cd17534">
    <property type="entry name" value="REC_DC-like"/>
    <property type="match status" value="1"/>
</dbReference>
<name>A0ABW5M962_9BACT</name>
<proteinExistence type="predicted"/>
<protein>
    <submittedName>
        <fullName evidence="5">Response regulator</fullName>
    </submittedName>
</protein>
<comment type="caution">
    <text evidence="5">The sequence shown here is derived from an EMBL/GenBank/DDBJ whole genome shotgun (WGS) entry which is preliminary data.</text>
</comment>
<dbReference type="SMART" id="SM00850">
    <property type="entry name" value="LytTR"/>
    <property type="match status" value="1"/>
</dbReference>
<dbReference type="PROSITE" id="PS50110">
    <property type="entry name" value="RESPONSE_REGULATORY"/>
    <property type="match status" value="1"/>
</dbReference>
<keyword evidence="6" id="KW-1185">Reference proteome</keyword>
<dbReference type="Pfam" id="PF00072">
    <property type="entry name" value="Response_reg"/>
    <property type="match status" value="1"/>
</dbReference>
<dbReference type="InterPro" id="IPR039420">
    <property type="entry name" value="WalR-like"/>
</dbReference>
<dbReference type="Gene3D" id="3.40.50.2300">
    <property type="match status" value="1"/>
</dbReference>
<keyword evidence="2" id="KW-0597">Phosphoprotein</keyword>
<evidence type="ECO:0000313" key="5">
    <source>
        <dbReference type="EMBL" id="MFD2573580.1"/>
    </source>
</evidence>
<dbReference type="Proteomes" id="UP001597469">
    <property type="component" value="Unassembled WGS sequence"/>
</dbReference>
<keyword evidence="1" id="KW-0238">DNA-binding</keyword>
<dbReference type="SMART" id="SM00448">
    <property type="entry name" value="REC"/>
    <property type="match status" value="1"/>
</dbReference>
<dbReference type="RefSeq" id="WP_381526394.1">
    <property type="nucleotide sequence ID" value="NZ_JBHULN010000019.1"/>
</dbReference>
<dbReference type="PROSITE" id="PS50930">
    <property type="entry name" value="HTH_LYTTR"/>
    <property type="match status" value="1"/>
</dbReference>
<evidence type="ECO:0000313" key="6">
    <source>
        <dbReference type="Proteomes" id="UP001597469"/>
    </source>
</evidence>
<dbReference type="InterPro" id="IPR007492">
    <property type="entry name" value="LytTR_DNA-bd_dom"/>
</dbReference>
<gene>
    <name evidence="5" type="ORF">ACFSUS_23275</name>
</gene>
<evidence type="ECO:0000256" key="2">
    <source>
        <dbReference type="PROSITE-ProRule" id="PRU00169"/>
    </source>
</evidence>
<dbReference type="EMBL" id="JBHULN010000019">
    <property type="protein sequence ID" value="MFD2573580.1"/>
    <property type="molecule type" value="Genomic_DNA"/>
</dbReference>
<accession>A0ABW5M962</accession>
<reference evidence="6" key="1">
    <citation type="journal article" date="2019" name="Int. J. Syst. Evol. Microbiol.">
        <title>The Global Catalogue of Microorganisms (GCM) 10K type strain sequencing project: providing services to taxonomists for standard genome sequencing and annotation.</title>
        <authorList>
            <consortium name="The Broad Institute Genomics Platform"/>
            <consortium name="The Broad Institute Genome Sequencing Center for Infectious Disease"/>
            <person name="Wu L."/>
            <person name="Ma J."/>
        </authorList>
    </citation>
    <scope>NUCLEOTIDE SEQUENCE [LARGE SCALE GENOMIC DNA]</scope>
    <source>
        <strain evidence="6">KCTC 42805</strain>
    </source>
</reference>
<evidence type="ECO:0000259" key="3">
    <source>
        <dbReference type="PROSITE" id="PS50110"/>
    </source>
</evidence>
<sequence length="245" mass="27794">MTSLKILIVEDETITAMDLRETLEEAGHTVVGVARNFQQALEFVIKYSPDLALVDIQLDGSIANGIDTAKELVARRRMPIIYLTANSEPETFQLAKQTLPAAYMLKPFRHDELKLQVELAYYSQANAINAGDFSGSQYVYLPDDEGYERVDTNDVLYLRADGAYAKVFTTSRETPYHVSTNLSHLTQYFATPNFYRLSRSLLINLTYLARIERNYLYLTGHAAPLQIPAANRKELMKKLTVVRTK</sequence>
<dbReference type="SUPFAM" id="SSF52172">
    <property type="entry name" value="CheY-like"/>
    <property type="match status" value="1"/>
</dbReference>
<dbReference type="PANTHER" id="PTHR48111">
    <property type="entry name" value="REGULATOR OF RPOS"/>
    <property type="match status" value="1"/>
</dbReference>
<organism evidence="5 6">
    <name type="scientific">Spirosoma soli</name>
    <dbReference type="NCBI Taxonomy" id="1770529"/>
    <lineage>
        <taxon>Bacteria</taxon>
        <taxon>Pseudomonadati</taxon>
        <taxon>Bacteroidota</taxon>
        <taxon>Cytophagia</taxon>
        <taxon>Cytophagales</taxon>
        <taxon>Cytophagaceae</taxon>
        <taxon>Spirosoma</taxon>
    </lineage>
</organism>
<evidence type="ECO:0000259" key="4">
    <source>
        <dbReference type="PROSITE" id="PS50930"/>
    </source>
</evidence>
<feature type="modified residue" description="4-aspartylphosphate" evidence="2">
    <location>
        <position position="55"/>
    </location>
</feature>
<dbReference type="InterPro" id="IPR011006">
    <property type="entry name" value="CheY-like_superfamily"/>
</dbReference>
<feature type="domain" description="HTH LytTR-type" evidence="4">
    <location>
        <begin position="139"/>
        <end position="241"/>
    </location>
</feature>
<dbReference type="Pfam" id="PF04397">
    <property type="entry name" value="LytTR"/>
    <property type="match status" value="1"/>
</dbReference>